<evidence type="ECO:0000256" key="1">
    <source>
        <dbReference type="SAM" id="Coils"/>
    </source>
</evidence>
<keyword evidence="1" id="KW-0175">Coiled coil</keyword>
<reference evidence="2 3" key="1">
    <citation type="submission" date="2018-04" db="EMBL/GenBank/DDBJ databases">
        <title>The genome of golden apple snail Pomacea canaliculata provides insight into stress tolerance and invasive adaptation.</title>
        <authorList>
            <person name="Liu C."/>
            <person name="Liu B."/>
            <person name="Ren Y."/>
            <person name="Zhang Y."/>
            <person name="Wang H."/>
            <person name="Li S."/>
            <person name="Jiang F."/>
            <person name="Yin L."/>
            <person name="Zhang G."/>
            <person name="Qian W."/>
            <person name="Fan W."/>
        </authorList>
    </citation>
    <scope>NUCLEOTIDE SEQUENCE [LARGE SCALE GENOMIC DNA]</scope>
    <source>
        <strain evidence="2">SZHN2017</strain>
        <tissue evidence="2">Muscle</tissue>
    </source>
</reference>
<accession>A0A2T7PGS1</accession>
<name>A0A2T7PGS1_POMCA</name>
<feature type="coiled-coil region" evidence="1">
    <location>
        <begin position="190"/>
        <end position="368"/>
    </location>
</feature>
<evidence type="ECO:0000313" key="2">
    <source>
        <dbReference type="EMBL" id="PVD32590.1"/>
    </source>
</evidence>
<organism evidence="2 3">
    <name type="scientific">Pomacea canaliculata</name>
    <name type="common">Golden apple snail</name>
    <dbReference type="NCBI Taxonomy" id="400727"/>
    <lineage>
        <taxon>Eukaryota</taxon>
        <taxon>Metazoa</taxon>
        <taxon>Spiralia</taxon>
        <taxon>Lophotrochozoa</taxon>
        <taxon>Mollusca</taxon>
        <taxon>Gastropoda</taxon>
        <taxon>Caenogastropoda</taxon>
        <taxon>Architaenioglossa</taxon>
        <taxon>Ampullarioidea</taxon>
        <taxon>Ampullariidae</taxon>
        <taxon>Pomacea</taxon>
    </lineage>
</organism>
<dbReference type="OrthoDB" id="1357022at2759"/>
<dbReference type="Proteomes" id="UP000245119">
    <property type="component" value="Linkage Group LG4"/>
</dbReference>
<evidence type="ECO:0000313" key="3">
    <source>
        <dbReference type="Proteomes" id="UP000245119"/>
    </source>
</evidence>
<dbReference type="EMBL" id="PZQS01000004">
    <property type="protein sequence ID" value="PVD32590.1"/>
    <property type="molecule type" value="Genomic_DNA"/>
</dbReference>
<protein>
    <submittedName>
        <fullName evidence="2">Uncharacterized protein</fullName>
    </submittedName>
</protein>
<comment type="caution">
    <text evidence="2">The sequence shown here is derived from an EMBL/GenBank/DDBJ whole genome shotgun (WGS) entry which is preliminary data.</text>
</comment>
<keyword evidence="3" id="KW-1185">Reference proteome</keyword>
<sequence>MEKLLDVLARKDDMAFDDVLAVLQSHCQWLADEIEHQVSEEEKRWTKHDIRTKLSQALRASRIPDKQKDNIIERLTEVVEKEIAKSKRGSVLNHKMEAQMNTVTKKIQLLILKDVNPLIYGSVDTDLPTTDDDQDAIEALRNKLDSLKVLQKCYEAMNITYRRGGDTLPVLLMQKIDEVQAIVENNKLGREGEHRELQELNKKNKELERELIRLKELEGENKRLGNLRKQAKKAVRTLKDENLTMEKNKMKTDEENERLQSQLQIMEDRMLILIKGNDNLNIQNSKLQRDNQKLSATIAQLRLESGTNYISFVDRLKSVNKTIINENLRLRTKYNKLEESKRQKNIRLQKVLVENEFLRQQIQKLKRIGAHNSTTR</sequence>
<dbReference type="AlphaFoldDB" id="A0A2T7PGS1"/>
<proteinExistence type="predicted"/>
<gene>
    <name evidence="2" type="ORF">C0Q70_08032</name>
</gene>